<proteinExistence type="predicted"/>
<gene>
    <name evidence="1" type="ORF">MNBD_ALPHA06-1397</name>
</gene>
<dbReference type="AlphaFoldDB" id="A0A3B0R9X9"/>
<sequence>MYWINKSILISGFWLVAFGAMAQSRTGVEVGQLSEIEPFSISVIDKPQKKLPPDQWQNSTANIIEELLEELAVNGGSAMLNDLLGQVLLSGGTPPPGGNDLASLRRLRLQSALALGRFSAVSEILSRSPGAYKDPELTAIAVNALLAQGNTVTACALSQQLSQARGASFWLQMRAFCLAIQGNTAGAELTAELAITAADGNPNFLNWINRLTTPAETKKTVDVQSYLELAMAEAANTFASNQNLPSGLRVALARWPDEQSLPVLMQVFADGLVPVNVVAERLFAHAKTLAKPEPETPTEQTGEQVTPLTVLELELATLNQIKTDTGIDLIASLFALGHNAQSQAVRAEALALLLQIEQPFKSWAAMHRLVAEEIKTIAPEPVLARYAPAFAKAALVTGNVSSAKKWLQLLPPEERAALSLQQVLFAIGGPALPAQQTPDDILVTDVFSTIALGRKLSPKLRHWLSSKNAGNTKNCPIGKQTALISSARQHALAETVFRAADILRNDSFASLPPLCAMSVIEALRTVGLKQQARLGALEWMFEQRAAK</sequence>
<dbReference type="EMBL" id="UOEE01000085">
    <property type="protein sequence ID" value="VAV89132.1"/>
    <property type="molecule type" value="Genomic_DNA"/>
</dbReference>
<protein>
    <submittedName>
        <fullName evidence="1">Uncharacterized protein</fullName>
    </submittedName>
</protein>
<accession>A0A3B0R9X9</accession>
<evidence type="ECO:0000313" key="1">
    <source>
        <dbReference type="EMBL" id="VAV89132.1"/>
    </source>
</evidence>
<organism evidence="1">
    <name type="scientific">hydrothermal vent metagenome</name>
    <dbReference type="NCBI Taxonomy" id="652676"/>
    <lineage>
        <taxon>unclassified sequences</taxon>
        <taxon>metagenomes</taxon>
        <taxon>ecological metagenomes</taxon>
    </lineage>
</organism>
<reference evidence="1" key="1">
    <citation type="submission" date="2018-06" db="EMBL/GenBank/DDBJ databases">
        <authorList>
            <person name="Zhirakovskaya E."/>
        </authorList>
    </citation>
    <scope>NUCLEOTIDE SEQUENCE</scope>
</reference>
<name>A0A3B0R9X9_9ZZZZ</name>